<dbReference type="HOGENOM" id="CLU_456697_0_0_1"/>
<feature type="compositionally biased region" description="Basic and acidic residues" evidence="1">
    <location>
        <begin position="557"/>
        <end position="568"/>
    </location>
</feature>
<dbReference type="PaxDb" id="55529-EKX31773"/>
<name>L1I6A2_GUITC</name>
<evidence type="ECO:0000256" key="1">
    <source>
        <dbReference type="SAM" id="MobiDB-lite"/>
    </source>
</evidence>
<reference evidence="3" key="3">
    <citation type="submission" date="2015-06" db="UniProtKB">
        <authorList>
            <consortium name="EnsemblProtists"/>
        </authorList>
    </citation>
    <scope>IDENTIFICATION</scope>
</reference>
<accession>L1I6A2</accession>
<dbReference type="OrthoDB" id="10674290at2759"/>
<evidence type="ECO:0000313" key="3">
    <source>
        <dbReference type="EnsemblProtists" id="EKX31773"/>
    </source>
</evidence>
<dbReference type="KEGG" id="gtt:GUITHDRAFT_122038"/>
<dbReference type="EMBL" id="JH993238">
    <property type="protein sequence ID" value="EKX31773.1"/>
    <property type="molecule type" value="Genomic_DNA"/>
</dbReference>
<feature type="region of interest" description="Disordered" evidence="1">
    <location>
        <begin position="385"/>
        <end position="410"/>
    </location>
</feature>
<gene>
    <name evidence="2" type="ORF">GUITHDRAFT_122038</name>
</gene>
<evidence type="ECO:0000313" key="2">
    <source>
        <dbReference type="EMBL" id="EKX31773.1"/>
    </source>
</evidence>
<evidence type="ECO:0000313" key="4">
    <source>
        <dbReference type="Proteomes" id="UP000011087"/>
    </source>
</evidence>
<protein>
    <submittedName>
        <fullName evidence="2 3">Uncharacterized protein</fullName>
    </submittedName>
</protein>
<organism evidence="2">
    <name type="scientific">Guillardia theta (strain CCMP2712)</name>
    <name type="common">Cryptophyte</name>
    <dbReference type="NCBI Taxonomy" id="905079"/>
    <lineage>
        <taxon>Eukaryota</taxon>
        <taxon>Cryptophyceae</taxon>
        <taxon>Pyrenomonadales</taxon>
        <taxon>Geminigeraceae</taxon>
        <taxon>Guillardia</taxon>
    </lineage>
</organism>
<sequence length="598" mass="67259">MAMVGAAEALVGGGRGGSRHEVMHGAARFDPRSSRRPTAKGTGDVWAEERKLAAAMEHMIVRKVGLRRWLEERRDFWPTEVASERRRVEMEEERKEDVLRREGWGEGGGAIDGFEKLKRARWEETAMSDIRDSQGDGERGKGLIRYIQDNGDVKEIDTRSWPTITLGSNDETLRIRGGGNEKTEDKETNMVKKDNNFRWRSMLDNVVVIEMKRKDGLVDRFSISGIVLDCFLASQMLVAVQILVDFFIAIPVLKLYSQFVVQLLLPSMSEFPAIAEMSIMACHWGLRTWSFLKQMAVDERFKSTLTFSGISLRFLSCEIPGLLFFIWAACSRRDGEPLTMNQLVGLDSQGLGKFLSDWKGGKLSLPLHLPMKDLPRHSACDCCPSSPARSSARVPNLTRSEDAEESSSARYLRKELESRRQEVAELQELKRQLLRLELHKAKLTQECEKLREEAGGGGAGGSKLSRPDAAHLVQQLDSSRRPNVMKLAGESRRDLKVTNHTQRSPAPSSQLAEDEALSYESISNQTEEEEENLPASRQNMTLTGGQPEASSSCLAARQERGKEALRDRERRHKPRWKGGLGFLLAPAIQLVSLLNRKQ</sequence>
<dbReference type="AlphaFoldDB" id="L1I6A2"/>
<dbReference type="GeneID" id="17288496"/>
<feature type="region of interest" description="Disordered" evidence="1">
    <location>
        <begin position="489"/>
        <end position="571"/>
    </location>
</feature>
<keyword evidence="4" id="KW-1185">Reference proteome</keyword>
<reference evidence="4" key="2">
    <citation type="submission" date="2012-11" db="EMBL/GenBank/DDBJ databases">
        <authorList>
            <person name="Kuo A."/>
            <person name="Curtis B.A."/>
            <person name="Tanifuji G."/>
            <person name="Burki F."/>
            <person name="Gruber A."/>
            <person name="Irimia M."/>
            <person name="Maruyama S."/>
            <person name="Arias M.C."/>
            <person name="Ball S.G."/>
            <person name="Gile G.H."/>
            <person name="Hirakawa Y."/>
            <person name="Hopkins J.F."/>
            <person name="Rensing S.A."/>
            <person name="Schmutz J."/>
            <person name="Symeonidi A."/>
            <person name="Elias M."/>
            <person name="Eveleigh R.J."/>
            <person name="Herman E.K."/>
            <person name="Klute M.J."/>
            <person name="Nakayama T."/>
            <person name="Obornik M."/>
            <person name="Reyes-Prieto A."/>
            <person name="Armbrust E.V."/>
            <person name="Aves S.J."/>
            <person name="Beiko R.G."/>
            <person name="Coutinho P."/>
            <person name="Dacks J.B."/>
            <person name="Durnford D.G."/>
            <person name="Fast N.M."/>
            <person name="Green B.R."/>
            <person name="Grisdale C."/>
            <person name="Hempe F."/>
            <person name="Henrissat B."/>
            <person name="Hoppner M.P."/>
            <person name="Ishida K.-I."/>
            <person name="Kim E."/>
            <person name="Koreny L."/>
            <person name="Kroth P.G."/>
            <person name="Liu Y."/>
            <person name="Malik S.-B."/>
            <person name="Maier U.G."/>
            <person name="McRose D."/>
            <person name="Mock T."/>
            <person name="Neilson J.A."/>
            <person name="Onodera N.T."/>
            <person name="Poole A.M."/>
            <person name="Pritham E.J."/>
            <person name="Richards T.A."/>
            <person name="Rocap G."/>
            <person name="Roy S.W."/>
            <person name="Sarai C."/>
            <person name="Schaack S."/>
            <person name="Shirato S."/>
            <person name="Slamovits C.H."/>
            <person name="Spencer D.F."/>
            <person name="Suzuki S."/>
            <person name="Worden A.Z."/>
            <person name="Zauner S."/>
            <person name="Barry K."/>
            <person name="Bell C."/>
            <person name="Bharti A.K."/>
            <person name="Crow J.A."/>
            <person name="Grimwood J."/>
            <person name="Kramer R."/>
            <person name="Lindquist E."/>
            <person name="Lucas S."/>
            <person name="Salamov A."/>
            <person name="McFadden G.I."/>
            <person name="Lane C.E."/>
            <person name="Keeling P.J."/>
            <person name="Gray M.W."/>
            <person name="Grigoriev I.V."/>
            <person name="Archibald J.M."/>
        </authorList>
    </citation>
    <scope>NUCLEOTIDE SEQUENCE</scope>
    <source>
        <strain evidence="4">CCMP2712</strain>
    </source>
</reference>
<feature type="compositionally biased region" description="Polar residues" evidence="1">
    <location>
        <begin position="535"/>
        <end position="553"/>
    </location>
</feature>
<dbReference type="Proteomes" id="UP000011087">
    <property type="component" value="Unassembled WGS sequence"/>
</dbReference>
<dbReference type="EnsemblProtists" id="EKX31773">
    <property type="protein sequence ID" value="EKX31773"/>
    <property type="gene ID" value="GUITHDRAFT_122038"/>
</dbReference>
<dbReference type="RefSeq" id="XP_005818753.1">
    <property type="nucleotide sequence ID" value="XM_005818696.1"/>
</dbReference>
<feature type="compositionally biased region" description="Polar residues" evidence="1">
    <location>
        <begin position="498"/>
        <end position="511"/>
    </location>
</feature>
<proteinExistence type="predicted"/>
<reference evidence="2 4" key="1">
    <citation type="journal article" date="2012" name="Nature">
        <title>Algal genomes reveal evolutionary mosaicism and the fate of nucleomorphs.</title>
        <authorList>
            <consortium name="DOE Joint Genome Institute"/>
            <person name="Curtis B.A."/>
            <person name="Tanifuji G."/>
            <person name="Burki F."/>
            <person name="Gruber A."/>
            <person name="Irimia M."/>
            <person name="Maruyama S."/>
            <person name="Arias M.C."/>
            <person name="Ball S.G."/>
            <person name="Gile G.H."/>
            <person name="Hirakawa Y."/>
            <person name="Hopkins J.F."/>
            <person name="Kuo A."/>
            <person name="Rensing S.A."/>
            <person name="Schmutz J."/>
            <person name="Symeonidi A."/>
            <person name="Elias M."/>
            <person name="Eveleigh R.J."/>
            <person name="Herman E.K."/>
            <person name="Klute M.J."/>
            <person name="Nakayama T."/>
            <person name="Obornik M."/>
            <person name="Reyes-Prieto A."/>
            <person name="Armbrust E.V."/>
            <person name="Aves S.J."/>
            <person name="Beiko R.G."/>
            <person name="Coutinho P."/>
            <person name="Dacks J.B."/>
            <person name="Durnford D.G."/>
            <person name="Fast N.M."/>
            <person name="Green B.R."/>
            <person name="Grisdale C.J."/>
            <person name="Hempel F."/>
            <person name="Henrissat B."/>
            <person name="Hoppner M.P."/>
            <person name="Ishida K."/>
            <person name="Kim E."/>
            <person name="Koreny L."/>
            <person name="Kroth P.G."/>
            <person name="Liu Y."/>
            <person name="Malik S.B."/>
            <person name="Maier U.G."/>
            <person name="McRose D."/>
            <person name="Mock T."/>
            <person name="Neilson J.A."/>
            <person name="Onodera N.T."/>
            <person name="Poole A.M."/>
            <person name="Pritham E.J."/>
            <person name="Richards T.A."/>
            <person name="Rocap G."/>
            <person name="Roy S.W."/>
            <person name="Sarai C."/>
            <person name="Schaack S."/>
            <person name="Shirato S."/>
            <person name="Slamovits C.H."/>
            <person name="Spencer D.F."/>
            <person name="Suzuki S."/>
            <person name="Worden A.Z."/>
            <person name="Zauner S."/>
            <person name="Barry K."/>
            <person name="Bell C."/>
            <person name="Bharti A.K."/>
            <person name="Crow J.A."/>
            <person name="Grimwood J."/>
            <person name="Kramer R."/>
            <person name="Lindquist E."/>
            <person name="Lucas S."/>
            <person name="Salamov A."/>
            <person name="McFadden G.I."/>
            <person name="Lane C.E."/>
            <person name="Keeling P.J."/>
            <person name="Gray M.W."/>
            <person name="Grigoriev I.V."/>
            <person name="Archibald J.M."/>
        </authorList>
    </citation>
    <scope>NUCLEOTIDE SEQUENCE</scope>
    <source>
        <strain evidence="2 4">CCMP2712</strain>
    </source>
</reference>